<comment type="caution">
    <text evidence="6">The sequence shown here is derived from an EMBL/GenBank/DDBJ whole genome shotgun (WGS) entry which is preliminary data.</text>
</comment>
<evidence type="ECO:0000256" key="2">
    <source>
        <dbReference type="ARBA" id="ARBA00023125"/>
    </source>
</evidence>
<dbReference type="EMBL" id="JAGIOO010000001">
    <property type="protein sequence ID" value="MBP2477999.1"/>
    <property type="molecule type" value="Genomic_DNA"/>
</dbReference>
<name>A0ABS5AP69_9PSEU</name>
<dbReference type="PRINTS" id="PR00455">
    <property type="entry name" value="HTHTETR"/>
</dbReference>
<dbReference type="PANTHER" id="PTHR30055:SF234">
    <property type="entry name" value="HTH-TYPE TRANSCRIPTIONAL REGULATOR BETI"/>
    <property type="match status" value="1"/>
</dbReference>
<accession>A0ABS5AP69</accession>
<feature type="DNA-binding region" description="H-T-H motif" evidence="4">
    <location>
        <begin position="32"/>
        <end position="51"/>
    </location>
</feature>
<evidence type="ECO:0000256" key="4">
    <source>
        <dbReference type="PROSITE-ProRule" id="PRU00335"/>
    </source>
</evidence>
<organism evidence="6 7">
    <name type="scientific">Crossiella equi</name>
    <dbReference type="NCBI Taxonomy" id="130796"/>
    <lineage>
        <taxon>Bacteria</taxon>
        <taxon>Bacillati</taxon>
        <taxon>Actinomycetota</taxon>
        <taxon>Actinomycetes</taxon>
        <taxon>Pseudonocardiales</taxon>
        <taxon>Pseudonocardiaceae</taxon>
        <taxon>Crossiella</taxon>
    </lineage>
</organism>
<dbReference type="PROSITE" id="PS50977">
    <property type="entry name" value="HTH_TETR_2"/>
    <property type="match status" value="1"/>
</dbReference>
<dbReference type="InterPro" id="IPR023772">
    <property type="entry name" value="DNA-bd_HTH_TetR-type_CS"/>
</dbReference>
<dbReference type="InterPro" id="IPR009057">
    <property type="entry name" value="Homeodomain-like_sf"/>
</dbReference>
<keyword evidence="1" id="KW-0805">Transcription regulation</keyword>
<reference evidence="6 7" key="1">
    <citation type="submission" date="2021-03" db="EMBL/GenBank/DDBJ databases">
        <title>Sequencing the genomes of 1000 actinobacteria strains.</title>
        <authorList>
            <person name="Klenk H.-P."/>
        </authorList>
    </citation>
    <scope>NUCLEOTIDE SEQUENCE [LARGE SCALE GENOMIC DNA]</scope>
    <source>
        <strain evidence="6 7">DSM 44580</strain>
    </source>
</reference>
<evidence type="ECO:0000313" key="7">
    <source>
        <dbReference type="Proteomes" id="UP001519363"/>
    </source>
</evidence>
<dbReference type="Gene3D" id="1.10.10.60">
    <property type="entry name" value="Homeodomain-like"/>
    <property type="match status" value="1"/>
</dbReference>
<dbReference type="RefSeq" id="WP_086785240.1">
    <property type="nucleotide sequence ID" value="NZ_JAGIOO010000001.1"/>
</dbReference>
<dbReference type="InterPro" id="IPR041347">
    <property type="entry name" value="MftR_C"/>
</dbReference>
<dbReference type="Gene3D" id="1.10.357.10">
    <property type="entry name" value="Tetracycline Repressor, domain 2"/>
    <property type="match status" value="1"/>
</dbReference>
<dbReference type="PROSITE" id="PS01081">
    <property type="entry name" value="HTH_TETR_1"/>
    <property type="match status" value="1"/>
</dbReference>
<keyword evidence="7" id="KW-1185">Reference proteome</keyword>
<sequence>MGLRELKMQRTRLLIADKALELFAAQGFEATTIEQVAAAAEVGTRTLYRYFPTKESLIAGFVEEHLTGSLEVMRDQSPDTPLPEALQAVLGRLMSVVAEDSDRVLAVYALARRTDSVQARLADQTWRWRNELAEELAKRVGGPSATMVAALCAETTMGLFEVVLRRWVDSGGEADLWAIANEALDLLHTGAVPLPARRRGC</sequence>
<dbReference type="InterPro" id="IPR001647">
    <property type="entry name" value="HTH_TetR"/>
</dbReference>
<keyword evidence="3" id="KW-0804">Transcription</keyword>
<dbReference type="Pfam" id="PF00440">
    <property type="entry name" value="TetR_N"/>
    <property type="match status" value="1"/>
</dbReference>
<keyword evidence="2 4" id="KW-0238">DNA-binding</keyword>
<dbReference type="PANTHER" id="PTHR30055">
    <property type="entry name" value="HTH-TYPE TRANSCRIPTIONAL REGULATOR RUTR"/>
    <property type="match status" value="1"/>
</dbReference>
<dbReference type="Proteomes" id="UP001519363">
    <property type="component" value="Unassembled WGS sequence"/>
</dbReference>
<dbReference type="Pfam" id="PF17754">
    <property type="entry name" value="TetR_C_14"/>
    <property type="match status" value="1"/>
</dbReference>
<gene>
    <name evidence="6" type="ORF">JOF53_006871</name>
</gene>
<evidence type="ECO:0000256" key="1">
    <source>
        <dbReference type="ARBA" id="ARBA00023015"/>
    </source>
</evidence>
<protein>
    <submittedName>
        <fullName evidence="6">AcrR family transcriptional regulator</fullName>
    </submittedName>
</protein>
<feature type="domain" description="HTH tetR-type" evidence="5">
    <location>
        <begin position="9"/>
        <end position="69"/>
    </location>
</feature>
<evidence type="ECO:0000256" key="3">
    <source>
        <dbReference type="ARBA" id="ARBA00023163"/>
    </source>
</evidence>
<evidence type="ECO:0000259" key="5">
    <source>
        <dbReference type="PROSITE" id="PS50977"/>
    </source>
</evidence>
<dbReference type="InterPro" id="IPR050109">
    <property type="entry name" value="HTH-type_TetR-like_transc_reg"/>
</dbReference>
<proteinExistence type="predicted"/>
<dbReference type="SUPFAM" id="SSF46689">
    <property type="entry name" value="Homeodomain-like"/>
    <property type="match status" value="1"/>
</dbReference>
<evidence type="ECO:0000313" key="6">
    <source>
        <dbReference type="EMBL" id="MBP2477999.1"/>
    </source>
</evidence>